<dbReference type="Gene3D" id="3.80.10.10">
    <property type="entry name" value="Ribonuclease Inhibitor"/>
    <property type="match status" value="1"/>
</dbReference>
<dbReference type="AlphaFoldDB" id="A0A9P9JNS6"/>
<gene>
    <name evidence="1" type="ORF">EDB81DRAFT_772616</name>
</gene>
<protein>
    <submittedName>
        <fullName evidence="1">Uncharacterized protein</fullName>
    </submittedName>
</protein>
<dbReference type="SUPFAM" id="SSF52047">
    <property type="entry name" value="RNI-like"/>
    <property type="match status" value="1"/>
</dbReference>
<reference evidence="1" key="1">
    <citation type="journal article" date="2021" name="Nat. Commun.">
        <title>Genetic determinants of endophytism in the Arabidopsis root mycobiome.</title>
        <authorList>
            <person name="Mesny F."/>
            <person name="Miyauchi S."/>
            <person name="Thiergart T."/>
            <person name="Pickel B."/>
            <person name="Atanasova L."/>
            <person name="Karlsson M."/>
            <person name="Huettel B."/>
            <person name="Barry K.W."/>
            <person name="Haridas S."/>
            <person name="Chen C."/>
            <person name="Bauer D."/>
            <person name="Andreopoulos W."/>
            <person name="Pangilinan J."/>
            <person name="LaButti K."/>
            <person name="Riley R."/>
            <person name="Lipzen A."/>
            <person name="Clum A."/>
            <person name="Drula E."/>
            <person name="Henrissat B."/>
            <person name="Kohler A."/>
            <person name="Grigoriev I.V."/>
            <person name="Martin F.M."/>
            <person name="Hacquard S."/>
        </authorList>
    </citation>
    <scope>NUCLEOTIDE SEQUENCE</scope>
    <source>
        <strain evidence="1">MPI-CAGE-AT-0147</strain>
    </source>
</reference>
<accession>A0A9P9JNS6</accession>
<keyword evidence="2" id="KW-1185">Reference proteome</keyword>
<dbReference type="InterPro" id="IPR032675">
    <property type="entry name" value="LRR_dom_sf"/>
</dbReference>
<dbReference type="Proteomes" id="UP000738349">
    <property type="component" value="Unassembled WGS sequence"/>
</dbReference>
<evidence type="ECO:0000313" key="2">
    <source>
        <dbReference type="Proteomes" id="UP000738349"/>
    </source>
</evidence>
<comment type="caution">
    <text evidence="1">The sequence shown here is derived from an EMBL/GenBank/DDBJ whole genome shotgun (WGS) entry which is preliminary data.</text>
</comment>
<dbReference type="EMBL" id="JAGMUV010000001">
    <property type="protein sequence ID" value="KAH7176429.1"/>
    <property type="molecule type" value="Genomic_DNA"/>
</dbReference>
<organism evidence="1 2">
    <name type="scientific">Dactylonectria macrodidyma</name>
    <dbReference type="NCBI Taxonomy" id="307937"/>
    <lineage>
        <taxon>Eukaryota</taxon>
        <taxon>Fungi</taxon>
        <taxon>Dikarya</taxon>
        <taxon>Ascomycota</taxon>
        <taxon>Pezizomycotina</taxon>
        <taxon>Sordariomycetes</taxon>
        <taxon>Hypocreomycetidae</taxon>
        <taxon>Hypocreales</taxon>
        <taxon>Nectriaceae</taxon>
        <taxon>Dactylonectria</taxon>
    </lineage>
</organism>
<sequence>MLDKIPVELLRGILEQVRNTDDLASLCRTSKILHKETAPILLEYRPLQIFFPDEFELNRISPEILAELQGPLLRQLRTTRFLRVTAPGFENENTQRCYHYSPENSDVVRWEVQGLEPNEKRDWPSRQLANDLLPTLQLIQDNKLEHFSWELGCCIPREFLGKEGWLGRSQSWIKSLAVSASSACDFSLSNPGDGFIVSLAPFRNLTSLSWIGLVERAVADQVEIALEQNAPHLECLELDFLRLNPQYFDSRATRFTASSFLTTSPTVYWGARFPRLRKLSLSNVELGEPKDLIQLFNWNILTHLCLRRCSGAREFLWELTDSYFTLRLKTFEIVVDPREANSQELDTINFFLGSFSGLKNLYMHVEAQMMARGDSIWKVAADAHRSTLRRFTYQAVCWEDRVIYEHASSVFDMGIGDTETLESLARHNPLSLLDLECIGLAARPATLRRVLTAFHGKNLKVLHVRYPGHGSEAFHAVEEVKEMMQQATNLANKAPVDEDAKSEVWKLVDWLFSGEGIASLDAVIFGSFLLRGQHLEPALIAKRCPGPWGWELKQAYFDGGLRGATMDRLVEKHFEFLESAPIQLVTWIT</sequence>
<name>A0A9P9JNS6_9HYPO</name>
<proteinExistence type="predicted"/>
<dbReference type="OrthoDB" id="1720422at2759"/>
<evidence type="ECO:0000313" key="1">
    <source>
        <dbReference type="EMBL" id="KAH7176429.1"/>
    </source>
</evidence>